<evidence type="ECO:0000256" key="3">
    <source>
        <dbReference type="ARBA" id="ARBA00007012"/>
    </source>
</evidence>
<comment type="similarity">
    <text evidence="3 18">Belongs to the complex I subunit 2 family.</text>
</comment>
<dbReference type="PANTHER" id="PTHR46552">
    <property type="entry name" value="NADH-UBIQUINONE OXIDOREDUCTASE CHAIN 2"/>
    <property type="match status" value="1"/>
</dbReference>
<sequence length="338" mass="39154">MMKTYKILFFNSMIIGTLIAISAQNWLSIWMGLEINLMSFIPLLKTHNNKYPAESAMKYFITQVLGSSLLLFVVTIFMTTKNPLMDDFSLTELLILSTALLLKMGAAPFHFWFPEVLSGLNWNNALILLTWQKIAPILVLSHQIKSHTLFFSIIIITSSMISGIQGLNQICLRKILAYSSINHMSWMISALLNSITIWIYYFLIYSFINMSIVLIMKNFNIFFLNQLSMIFTHSKKIKFIFMMNFLSLGGLPPFLGFLPKWLTINNMIDNKHYFLAILLIMFTLISLFFYLRITFSSFTLYTKKSLMIFFNKITFFQLMTNLFSLLGLIACSFADSFM</sequence>
<keyword evidence="16 18" id="KW-0472">Membrane</keyword>
<evidence type="ECO:0000256" key="8">
    <source>
        <dbReference type="ARBA" id="ARBA00022692"/>
    </source>
</evidence>
<proteinExistence type="inferred from homology"/>
<feature type="transmembrane region" description="Helical" evidence="18">
    <location>
        <begin position="237"/>
        <end position="258"/>
    </location>
</feature>
<evidence type="ECO:0000256" key="7">
    <source>
        <dbReference type="ARBA" id="ARBA00022660"/>
    </source>
</evidence>
<comment type="catalytic activity">
    <reaction evidence="17 18">
        <text>a ubiquinone + NADH + 5 H(+)(in) = a ubiquinol + NAD(+) + 4 H(+)(out)</text>
        <dbReference type="Rhea" id="RHEA:29091"/>
        <dbReference type="Rhea" id="RHEA-COMP:9565"/>
        <dbReference type="Rhea" id="RHEA-COMP:9566"/>
        <dbReference type="ChEBI" id="CHEBI:15378"/>
        <dbReference type="ChEBI" id="CHEBI:16389"/>
        <dbReference type="ChEBI" id="CHEBI:17976"/>
        <dbReference type="ChEBI" id="CHEBI:57540"/>
        <dbReference type="ChEBI" id="CHEBI:57945"/>
        <dbReference type="EC" id="7.1.1.2"/>
    </reaction>
</comment>
<keyword evidence="8 18" id="KW-0812">Transmembrane</keyword>
<keyword evidence="15 18" id="KW-0496">Mitochondrion</keyword>
<evidence type="ECO:0000256" key="12">
    <source>
        <dbReference type="ARBA" id="ARBA00022989"/>
    </source>
</evidence>
<dbReference type="PRINTS" id="PR01436">
    <property type="entry name" value="NADHDHGNASE2"/>
</dbReference>
<feature type="transmembrane region" description="Helical" evidence="18">
    <location>
        <begin position="59"/>
        <end position="78"/>
    </location>
</feature>
<keyword evidence="6" id="KW-0813">Transport</keyword>
<evidence type="ECO:0000256" key="14">
    <source>
        <dbReference type="ARBA" id="ARBA00023075"/>
    </source>
</evidence>
<feature type="domain" description="NADH:quinone oxidoreductase/Mrp antiporter transmembrane" evidence="19">
    <location>
        <begin position="23"/>
        <end position="285"/>
    </location>
</feature>
<geneLocation type="mitochondrion" evidence="20"/>
<evidence type="ECO:0000256" key="16">
    <source>
        <dbReference type="ARBA" id="ARBA00023136"/>
    </source>
</evidence>
<comment type="function">
    <text evidence="1">Core subunit of the mitochondrial membrane respiratory chain NADH dehydrogenase (Complex I) that is believed to belong to the minimal assembly required for catalysis. Complex I functions in the transfer of electrons from NADH to the respiratory chain. The immediate electron acceptor for the enzyme is believed to be ubiquinone.</text>
</comment>
<keyword evidence="7 18" id="KW-0679">Respiratory chain</keyword>
<dbReference type="EMBL" id="MF807224">
    <property type="protein sequence ID" value="AUQ23308.1"/>
    <property type="molecule type" value="Genomic_DNA"/>
</dbReference>
<dbReference type="InterPro" id="IPR003917">
    <property type="entry name" value="NADH_UbQ_OxRdtase_chain2"/>
</dbReference>
<accession>A0A343SB08</accession>
<reference evidence="20" key="1">
    <citation type="journal article" date="2017" name="Mitochondrial DNA Part B Resour">
        <title>The complete mitochondrial genome of Scythropus yasumatsui (Coleoptera: Curculionidae).</title>
        <authorList>
            <person name="Zhang F."/>
            <person name="Hong B."/>
            <person name="Chen Z.-J."/>
            <person name="Wang Y.-Z."/>
            <person name="Li Y.-M."/>
            <person name="Zhang S.-L."/>
        </authorList>
    </citation>
    <scope>NUCLEOTIDE SEQUENCE</scope>
</reference>
<dbReference type="GO" id="GO:0008137">
    <property type="term" value="F:NADH dehydrogenase (ubiquinone) activity"/>
    <property type="evidence" value="ECO:0007669"/>
    <property type="project" value="UniProtKB-EC"/>
</dbReference>
<feature type="transmembrane region" description="Helical" evidence="18">
    <location>
        <begin position="7"/>
        <end position="27"/>
    </location>
</feature>
<keyword evidence="11 18" id="KW-0249">Electron transport</keyword>
<evidence type="ECO:0000256" key="6">
    <source>
        <dbReference type="ARBA" id="ARBA00022448"/>
    </source>
</evidence>
<dbReference type="EC" id="7.1.1.2" evidence="4 18"/>
<feature type="transmembrane region" description="Helical" evidence="18">
    <location>
        <begin position="149"/>
        <end position="168"/>
    </location>
</feature>
<feature type="transmembrane region" description="Helical" evidence="18">
    <location>
        <begin position="90"/>
        <end position="113"/>
    </location>
</feature>
<keyword evidence="9 18" id="KW-0999">Mitochondrion inner membrane</keyword>
<evidence type="ECO:0000256" key="10">
    <source>
        <dbReference type="ARBA" id="ARBA00022967"/>
    </source>
</evidence>
<evidence type="ECO:0000313" key="20">
    <source>
        <dbReference type="EMBL" id="AUQ23308.1"/>
    </source>
</evidence>
<keyword evidence="14 18" id="KW-0830">Ubiquinone</keyword>
<evidence type="ECO:0000256" key="17">
    <source>
        <dbReference type="ARBA" id="ARBA00049551"/>
    </source>
</evidence>
<comment type="function">
    <text evidence="18">Core subunit of the mitochondrial membrane respiratory chain NADH dehydrogenase (Complex I) which catalyzes electron transfer from NADH through the respiratory chain, using ubiquinone as an electron acceptor. Essential for the catalytic activity and assembly of complex I.</text>
</comment>
<dbReference type="Pfam" id="PF00361">
    <property type="entry name" value="Proton_antipo_M"/>
    <property type="match status" value="1"/>
</dbReference>
<evidence type="ECO:0000256" key="1">
    <source>
        <dbReference type="ARBA" id="ARBA00003257"/>
    </source>
</evidence>
<evidence type="ECO:0000256" key="4">
    <source>
        <dbReference type="ARBA" id="ARBA00012944"/>
    </source>
</evidence>
<organism evidence="20">
    <name type="scientific">Pachyrhinus yasumatsui</name>
    <dbReference type="NCBI Taxonomy" id="2071596"/>
    <lineage>
        <taxon>Eukaryota</taxon>
        <taxon>Metazoa</taxon>
        <taxon>Ecdysozoa</taxon>
        <taxon>Arthropoda</taxon>
        <taxon>Hexapoda</taxon>
        <taxon>Insecta</taxon>
        <taxon>Pterygota</taxon>
        <taxon>Neoptera</taxon>
        <taxon>Endopterygota</taxon>
        <taxon>Coleoptera</taxon>
        <taxon>Polyphaga</taxon>
        <taxon>Cucujiformia</taxon>
        <taxon>Curculionidae</taxon>
        <taxon>Entiminae</taxon>
        <taxon>Polydrusini</taxon>
        <taxon>Pachyrhinus</taxon>
    </lineage>
</organism>
<feature type="transmembrane region" description="Helical" evidence="18">
    <location>
        <begin position="273"/>
        <end position="293"/>
    </location>
</feature>
<evidence type="ECO:0000259" key="19">
    <source>
        <dbReference type="Pfam" id="PF00361"/>
    </source>
</evidence>
<feature type="transmembrane region" description="Helical" evidence="18">
    <location>
        <begin position="314"/>
        <end position="337"/>
    </location>
</feature>
<dbReference type="GO" id="GO:0006120">
    <property type="term" value="P:mitochondrial electron transport, NADH to ubiquinone"/>
    <property type="evidence" value="ECO:0007669"/>
    <property type="project" value="InterPro"/>
</dbReference>
<name>A0A343SB08_9CUCU</name>
<keyword evidence="13 18" id="KW-0520">NAD</keyword>
<comment type="subcellular location">
    <subcellularLocation>
        <location evidence="2 18">Mitochondrion inner membrane</location>
        <topology evidence="2 18">Multi-pass membrane protein</topology>
    </subcellularLocation>
</comment>
<evidence type="ECO:0000256" key="18">
    <source>
        <dbReference type="RuleBase" id="RU003403"/>
    </source>
</evidence>
<evidence type="ECO:0000256" key="5">
    <source>
        <dbReference type="ARBA" id="ARBA00021008"/>
    </source>
</evidence>
<evidence type="ECO:0000256" key="9">
    <source>
        <dbReference type="ARBA" id="ARBA00022792"/>
    </source>
</evidence>
<gene>
    <name evidence="20" type="primary">ND2</name>
</gene>
<dbReference type="GO" id="GO:0005743">
    <property type="term" value="C:mitochondrial inner membrane"/>
    <property type="evidence" value="ECO:0007669"/>
    <property type="project" value="UniProtKB-SubCell"/>
</dbReference>
<keyword evidence="10 18" id="KW-1278">Translocase</keyword>
<evidence type="ECO:0000256" key="2">
    <source>
        <dbReference type="ARBA" id="ARBA00004448"/>
    </source>
</evidence>
<evidence type="ECO:0000256" key="11">
    <source>
        <dbReference type="ARBA" id="ARBA00022982"/>
    </source>
</evidence>
<dbReference type="AlphaFoldDB" id="A0A343SB08"/>
<dbReference type="PANTHER" id="PTHR46552:SF1">
    <property type="entry name" value="NADH-UBIQUINONE OXIDOREDUCTASE CHAIN 2"/>
    <property type="match status" value="1"/>
</dbReference>
<evidence type="ECO:0000256" key="15">
    <source>
        <dbReference type="ARBA" id="ARBA00023128"/>
    </source>
</evidence>
<keyword evidence="12 18" id="KW-1133">Transmembrane helix</keyword>
<protein>
    <recommendedName>
        <fullName evidence="5 18">NADH-ubiquinone oxidoreductase chain 2</fullName>
        <ecNumber evidence="4 18">7.1.1.2</ecNumber>
    </recommendedName>
</protein>
<dbReference type="InterPro" id="IPR050175">
    <property type="entry name" value="Complex_I_Subunit_2"/>
</dbReference>
<evidence type="ECO:0000256" key="13">
    <source>
        <dbReference type="ARBA" id="ARBA00023027"/>
    </source>
</evidence>
<dbReference type="InterPro" id="IPR001750">
    <property type="entry name" value="ND/Mrp_TM"/>
</dbReference>